<organism evidence="2 3">
    <name type="scientific">Sphingomonas arvum</name>
    <dbReference type="NCBI Taxonomy" id="2992113"/>
    <lineage>
        <taxon>Bacteria</taxon>
        <taxon>Pseudomonadati</taxon>
        <taxon>Pseudomonadota</taxon>
        <taxon>Alphaproteobacteria</taxon>
        <taxon>Sphingomonadales</taxon>
        <taxon>Sphingomonadaceae</taxon>
        <taxon>Sphingomonas</taxon>
    </lineage>
</organism>
<keyword evidence="3" id="KW-1185">Reference proteome</keyword>
<evidence type="ECO:0000313" key="3">
    <source>
        <dbReference type="Proteomes" id="UP001526246"/>
    </source>
</evidence>
<name>A0ABT3JGS8_9SPHN</name>
<feature type="signal peptide" evidence="1">
    <location>
        <begin position="1"/>
        <end position="29"/>
    </location>
</feature>
<accession>A0ABT3JGS8</accession>
<feature type="chain" id="PRO_5046429546" evidence="1">
    <location>
        <begin position="30"/>
        <end position="133"/>
    </location>
</feature>
<dbReference type="RefSeq" id="WP_264883079.1">
    <property type="nucleotide sequence ID" value="NZ_JAPDOB010000002.1"/>
</dbReference>
<dbReference type="NCBIfam" id="TIGR04433">
    <property type="entry name" value="UrcA_uranyl"/>
    <property type="match status" value="1"/>
</dbReference>
<sequence length="133" mass="13695">MNATKLLMGAAALCVSSVAVMAAAGPAQARDVTVRAAVSDDVPRAAVYIGDLQLASAQGKKSLNRRVNFAVAKVCYPHREGALSRSYTRCVETAWDGARPQMARAIATAERYAQAGTANLAVAAISVSAGSAQ</sequence>
<dbReference type="EMBL" id="JAPDOB010000002">
    <property type="protein sequence ID" value="MCW3798294.1"/>
    <property type="molecule type" value="Genomic_DNA"/>
</dbReference>
<evidence type="ECO:0000313" key="2">
    <source>
        <dbReference type="EMBL" id="MCW3798294.1"/>
    </source>
</evidence>
<dbReference type="InterPro" id="IPR030972">
    <property type="entry name" value="UrcA_uranyl"/>
</dbReference>
<comment type="caution">
    <text evidence="2">The sequence shown here is derived from an EMBL/GenBank/DDBJ whole genome shotgun (WGS) entry which is preliminary data.</text>
</comment>
<keyword evidence="1" id="KW-0732">Signal</keyword>
<dbReference type="Proteomes" id="UP001526246">
    <property type="component" value="Unassembled WGS sequence"/>
</dbReference>
<protein>
    <submittedName>
        <fullName evidence="2">UrcA family protein</fullName>
    </submittedName>
</protein>
<reference evidence="2 3" key="1">
    <citation type="submission" date="2022-10" db="EMBL/GenBank/DDBJ databases">
        <title>Sphingomonas sp.</title>
        <authorList>
            <person name="Jin C."/>
        </authorList>
    </citation>
    <scope>NUCLEOTIDE SEQUENCE [LARGE SCALE GENOMIC DNA]</scope>
    <source>
        <strain evidence="2 3">BN140010</strain>
    </source>
</reference>
<gene>
    <name evidence="2" type="ORF">OMW55_10820</name>
</gene>
<proteinExistence type="predicted"/>
<evidence type="ECO:0000256" key="1">
    <source>
        <dbReference type="SAM" id="SignalP"/>
    </source>
</evidence>